<accession>A0A384ZWA7</accession>
<dbReference type="EMBL" id="MH460460">
    <property type="protein sequence ID" value="AXG66517.1"/>
    <property type="molecule type" value="Genomic_DNA"/>
</dbReference>
<evidence type="ECO:0000313" key="1">
    <source>
        <dbReference type="EMBL" id="AXG66517.1"/>
    </source>
</evidence>
<reference evidence="1 2" key="1">
    <citation type="journal article" date="2018" name="Front. Microbiol.">
        <title>Jumbo Bacteriophages Are Represented Within an Increasing Diversity of Environmental Viruses Infecting the Emerging Phytopathogen, Dickeya solani.</title>
        <authorList>
            <person name="Day A.W."/>
            <person name="Ahn J."/>
            <person name="Salmond G.P.C."/>
        </authorList>
    </citation>
    <scope>NUCLEOTIDE SEQUENCE [LARGE SCALE GENOMIC DNA]</scope>
</reference>
<proteinExistence type="predicted"/>
<sequence length="73" mass="8027">MKVSLNFCAWCSANSFPEFVISETAWQLLREATPEADGLEQGSLCPLCVNSRLEALGMKNIAIRFKSGAFAQE</sequence>
<name>A0A384ZWA7_9CAUD</name>
<dbReference type="Proteomes" id="UP000263742">
    <property type="component" value="Segment"/>
</dbReference>
<gene>
    <name evidence="1" type="ORF">JA13_114</name>
</gene>
<evidence type="ECO:0000313" key="2">
    <source>
        <dbReference type="Proteomes" id="UP000263742"/>
    </source>
</evidence>
<protein>
    <submittedName>
        <fullName evidence="1">Uncharacterized protein</fullName>
    </submittedName>
</protein>
<organism evidence="1 2">
    <name type="scientific">Dickeya phage vB_DsoM_JA13</name>
    <dbReference type="NCBI Taxonomy" id="2283030"/>
    <lineage>
        <taxon>Viruses</taxon>
        <taxon>Duplodnaviria</taxon>
        <taxon>Heunggongvirae</taxon>
        <taxon>Uroviricota</taxon>
        <taxon>Caudoviricetes</taxon>
        <taxon>Salmondvirus</taxon>
        <taxon>Salmondvirus JA11</taxon>
    </lineage>
</organism>